<dbReference type="EMBL" id="JBHTHR010000134">
    <property type="protein sequence ID" value="MFD0801015.1"/>
    <property type="molecule type" value="Genomic_DNA"/>
</dbReference>
<feature type="compositionally biased region" description="Basic and acidic residues" evidence="1">
    <location>
        <begin position="165"/>
        <end position="181"/>
    </location>
</feature>
<organism evidence="2 3">
    <name type="scientific">Streptomonospora algeriensis</name>
    <dbReference type="NCBI Taxonomy" id="995084"/>
    <lineage>
        <taxon>Bacteria</taxon>
        <taxon>Bacillati</taxon>
        <taxon>Actinomycetota</taxon>
        <taxon>Actinomycetes</taxon>
        <taxon>Streptosporangiales</taxon>
        <taxon>Nocardiopsidaceae</taxon>
        <taxon>Streptomonospora</taxon>
    </lineage>
</organism>
<name>A0ABW3BD93_9ACTN</name>
<gene>
    <name evidence="2" type="ORF">ACFQZU_06740</name>
</gene>
<comment type="caution">
    <text evidence="2">The sequence shown here is derived from an EMBL/GenBank/DDBJ whole genome shotgun (WGS) entry which is preliminary data.</text>
</comment>
<evidence type="ECO:0000313" key="3">
    <source>
        <dbReference type="Proteomes" id="UP001596956"/>
    </source>
</evidence>
<accession>A0ABW3BD93</accession>
<evidence type="ECO:0000313" key="2">
    <source>
        <dbReference type="EMBL" id="MFD0801015.1"/>
    </source>
</evidence>
<reference evidence="3" key="1">
    <citation type="journal article" date="2019" name="Int. J. Syst. Evol. Microbiol.">
        <title>The Global Catalogue of Microorganisms (GCM) 10K type strain sequencing project: providing services to taxonomists for standard genome sequencing and annotation.</title>
        <authorList>
            <consortium name="The Broad Institute Genomics Platform"/>
            <consortium name="The Broad Institute Genome Sequencing Center for Infectious Disease"/>
            <person name="Wu L."/>
            <person name="Ma J."/>
        </authorList>
    </citation>
    <scope>NUCLEOTIDE SEQUENCE [LARGE SCALE GENOMIC DNA]</scope>
    <source>
        <strain evidence="3">CCUG 63369</strain>
    </source>
</reference>
<evidence type="ECO:0000256" key="1">
    <source>
        <dbReference type="SAM" id="MobiDB-lite"/>
    </source>
</evidence>
<dbReference type="Proteomes" id="UP001596956">
    <property type="component" value="Unassembled WGS sequence"/>
</dbReference>
<dbReference type="Gene3D" id="3.20.80.10">
    <property type="entry name" value="Regulatory factor, effector binding domain"/>
    <property type="match status" value="1"/>
</dbReference>
<keyword evidence="3" id="KW-1185">Reference proteome</keyword>
<sequence>MTSGPRHEVRAEQPYVAIPAKVTPREWGKAAALVTDVQDWLRGTGVAAAGPPFFRYWTIGGGDREHILEVGAPVDEAVPGDGRVVPGSVPAGDYVTLVHTGDPERIDGAHSRLQAWAAEQGFTWMNRGEGNSEVWGGRFEFHLNDPVRTRRDACSVEIAYLVRSTDRPREAAGRARPEPRPGRSSADGSGSR</sequence>
<protein>
    <submittedName>
        <fullName evidence="2">AraC family transcriptional regulator</fullName>
    </submittedName>
</protein>
<dbReference type="SUPFAM" id="SSF55136">
    <property type="entry name" value="Probable bacterial effector-binding domain"/>
    <property type="match status" value="1"/>
</dbReference>
<proteinExistence type="predicted"/>
<dbReference type="InterPro" id="IPR011256">
    <property type="entry name" value="Reg_factor_effector_dom_sf"/>
</dbReference>
<feature type="region of interest" description="Disordered" evidence="1">
    <location>
        <begin position="165"/>
        <end position="192"/>
    </location>
</feature>